<organism evidence="8 9">
    <name type="scientific">Folsomia candida</name>
    <name type="common">Springtail</name>
    <dbReference type="NCBI Taxonomy" id="158441"/>
    <lineage>
        <taxon>Eukaryota</taxon>
        <taxon>Metazoa</taxon>
        <taxon>Ecdysozoa</taxon>
        <taxon>Arthropoda</taxon>
        <taxon>Hexapoda</taxon>
        <taxon>Collembola</taxon>
        <taxon>Entomobryomorpha</taxon>
        <taxon>Isotomoidea</taxon>
        <taxon>Isotomidae</taxon>
        <taxon>Proisotominae</taxon>
        <taxon>Folsomia</taxon>
    </lineage>
</organism>
<name>A0A226D169_FOLCA</name>
<dbReference type="OMA" id="YRTWKWN"/>
<keyword evidence="2 8" id="KW-0121">Carboxypeptidase</keyword>
<comment type="caution">
    <text evidence="8">The sequence shown here is derived from an EMBL/GenBank/DDBJ whole genome shotgun (WGS) entry which is preliminary data.</text>
</comment>
<evidence type="ECO:0000256" key="7">
    <source>
        <dbReference type="SAM" id="SignalP"/>
    </source>
</evidence>
<evidence type="ECO:0000256" key="3">
    <source>
        <dbReference type="ARBA" id="ARBA00022670"/>
    </source>
</evidence>
<dbReference type="OrthoDB" id="8248404at2759"/>
<dbReference type="PANTHER" id="PTHR11802">
    <property type="entry name" value="SERINE PROTEASE FAMILY S10 SERINE CARBOXYPEPTIDASE"/>
    <property type="match status" value="1"/>
</dbReference>
<evidence type="ECO:0000256" key="4">
    <source>
        <dbReference type="ARBA" id="ARBA00022729"/>
    </source>
</evidence>
<feature type="signal peptide" evidence="7">
    <location>
        <begin position="1"/>
        <end position="21"/>
    </location>
</feature>
<dbReference type="InterPro" id="IPR001563">
    <property type="entry name" value="Peptidase_S10"/>
</dbReference>
<dbReference type="Proteomes" id="UP000198287">
    <property type="component" value="Unassembled WGS sequence"/>
</dbReference>
<keyword evidence="4 7" id="KW-0732">Signal</keyword>
<sequence>MVSLNGVFFMVGVLLVGVATGQRVGNGEGSRGRLVPPDENLGNVGDRLVLTGFLNNGSARVGREFSRVKNIVSTESYSGFLIVNSTFNSNLFFWFFPAQHQPKTAPIILWLGGGPGVTAMYGLFNSNGPIYVDAKFGPHRRENPWSLTHSMLYIDSLVGAGFSFTEDERGYARNSEDVARDLFSALVQFYQLFPDFQGRELFIAGEAYAAKYVLTIASKIHRENSDFPITPINLRGFALGCPFIDPYNQLDYGNFFHSIGLIGEQEQSFFHELEKVTLDLIRKQRWADAFKVGESLMVGYPLTSPSYFKNVTGFRYIRNFLQSTGPEDRHYFINYLEQDSIRRALHVGPQQFSNFNDTVYYSMHEDVYQSKRHLLEELLDAENGYKVLIYAGQLDAVVPHTTVSNVIKNLRWKGAAEYQLTDRVVWKVNNDIAGYTKTVRNLVYLMMRNAGNIAGYDQPLWSFDMINRFTV</sequence>
<dbReference type="Gene3D" id="3.40.50.1820">
    <property type="entry name" value="alpha/beta hydrolase"/>
    <property type="match status" value="1"/>
</dbReference>
<evidence type="ECO:0000256" key="5">
    <source>
        <dbReference type="ARBA" id="ARBA00022801"/>
    </source>
</evidence>
<proteinExistence type="inferred from homology"/>
<dbReference type="PANTHER" id="PTHR11802:SF472">
    <property type="entry name" value="SERINE CARBOXYPEPTIDASE CPVL-RELATED"/>
    <property type="match status" value="1"/>
</dbReference>
<dbReference type="AlphaFoldDB" id="A0A226D169"/>
<dbReference type="InterPro" id="IPR029058">
    <property type="entry name" value="AB_hydrolase_fold"/>
</dbReference>
<evidence type="ECO:0000256" key="6">
    <source>
        <dbReference type="ARBA" id="ARBA00023180"/>
    </source>
</evidence>
<evidence type="ECO:0000256" key="1">
    <source>
        <dbReference type="ARBA" id="ARBA00009431"/>
    </source>
</evidence>
<evidence type="ECO:0000313" key="8">
    <source>
        <dbReference type="EMBL" id="OXA38036.1"/>
    </source>
</evidence>
<comment type="similarity">
    <text evidence="1">Belongs to the peptidase S10 family.</text>
</comment>
<keyword evidence="5" id="KW-0378">Hydrolase</keyword>
<protein>
    <submittedName>
        <fullName evidence="8">Venom serine carboxypeptidase</fullName>
    </submittedName>
</protein>
<dbReference type="GO" id="GO:0006508">
    <property type="term" value="P:proteolysis"/>
    <property type="evidence" value="ECO:0007669"/>
    <property type="project" value="UniProtKB-KW"/>
</dbReference>
<accession>A0A226D169</accession>
<keyword evidence="6" id="KW-0325">Glycoprotein</keyword>
<gene>
    <name evidence="8" type="ORF">Fcan01_27235</name>
</gene>
<evidence type="ECO:0000256" key="2">
    <source>
        <dbReference type="ARBA" id="ARBA00022645"/>
    </source>
</evidence>
<keyword evidence="9" id="KW-1185">Reference proteome</keyword>
<reference evidence="8 9" key="1">
    <citation type="submission" date="2015-12" db="EMBL/GenBank/DDBJ databases">
        <title>The genome of Folsomia candida.</title>
        <authorList>
            <person name="Faddeeva A."/>
            <person name="Derks M.F."/>
            <person name="Anvar Y."/>
            <person name="Smit S."/>
            <person name="Van Straalen N."/>
            <person name="Roelofs D."/>
        </authorList>
    </citation>
    <scope>NUCLEOTIDE SEQUENCE [LARGE SCALE GENOMIC DNA]</scope>
    <source>
        <strain evidence="8 9">VU population</strain>
        <tissue evidence="8">Whole body</tissue>
    </source>
</reference>
<dbReference type="GO" id="GO:0004185">
    <property type="term" value="F:serine-type carboxypeptidase activity"/>
    <property type="evidence" value="ECO:0007669"/>
    <property type="project" value="InterPro"/>
</dbReference>
<keyword evidence="3" id="KW-0645">Protease</keyword>
<feature type="chain" id="PRO_5012195097" evidence="7">
    <location>
        <begin position="22"/>
        <end position="471"/>
    </location>
</feature>
<dbReference type="Pfam" id="PF00450">
    <property type="entry name" value="Peptidase_S10"/>
    <property type="match status" value="1"/>
</dbReference>
<dbReference type="PRINTS" id="PR00724">
    <property type="entry name" value="CRBOXYPTASEC"/>
</dbReference>
<dbReference type="SUPFAM" id="SSF53474">
    <property type="entry name" value="alpha/beta-Hydrolases"/>
    <property type="match status" value="1"/>
</dbReference>
<evidence type="ECO:0000313" key="9">
    <source>
        <dbReference type="Proteomes" id="UP000198287"/>
    </source>
</evidence>
<dbReference type="EMBL" id="LNIX01000049">
    <property type="protein sequence ID" value="OXA38036.1"/>
    <property type="molecule type" value="Genomic_DNA"/>
</dbReference>